<dbReference type="EMBL" id="MRZV01000313">
    <property type="protein sequence ID" value="PIK52790.1"/>
    <property type="molecule type" value="Genomic_DNA"/>
</dbReference>
<evidence type="ECO:0000256" key="7">
    <source>
        <dbReference type="ARBA" id="ARBA00047687"/>
    </source>
</evidence>
<dbReference type="GO" id="GO:0042254">
    <property type="term" value="P:ribosome biogenesis"/>
    <property type="evidence" value="ECO:0007669"/>
    <property type="project" value="UniProtKB-KW"/>
</dbReference>
<dbReference type="SUPFAM" id="SSF51197">
    <property type="entry name" value="Clavaminate synthase-like"/>
    <property type="match status" value="1"/>
</dbReference>
<keyword evidence="3 9" id="KW-0479">Metal-binding</keyword>
<dbReference type="GO" id="GO:0032259">
    <property type="term" value="P:methylation"/>
    <property type="evidence" value="ECO:0007669"/>
    <property type="project" value="UniProtKB-KW"/>
</dbReference>
<feature type="compositionally biased region" description="Basic and acidic residues" evidence="10">
    <location>
        <begin position="10"/>
        <end position="36"/>
    </location>
</feature>
<dbReference type="PANTHER" id="PTHR13096">
    <property type="entry name" value="MINA53 MYC INDUCED NUCLEAR ANTIGEN"/>
    <property type="match status" value="1"/>
</dbReference>
<keyword evidence="9" id="KW-0805">Transcription regulation</keyword>
<evidence type="ECO:0000256" key="5">
    <source>
        <dbReference type="ARBA" id="ARBA00034314"/>
    </source>
</evidence>
<comment type="subcellular location">
    <subcellularLocation>
        <location evidence="1">Nucleus</location>
        <location evidence="1">Nucleolus</location>
    </subcellularLocation>
</comment>
<dbReference type="InterPro" id="IPR039994">
    <property type="entry name" value="NO66-like"/>
</dbReference>
<comment type="function">
    <text evidence="6">Oxygenase that can act as both a histone lysine demethylase and a ribosomal histidine hydroxylase. Is involved in the demethylation of trimethylated 'Lys-9' on histone H3 (H3K9me3), leading to an increase in ribosomal RNA expression. Also catalyzes the hydroxylation of 60S ribosomal protein L27a on 'His-39'. May play an important role in cell growth and survival. May be involved in ribosome biogenesis, most likely during the assembly process of pre-ribosomal particles.</text>
</comment>
<dbReference type="PANTHER" id="PTHR13096:SF7">
    <property type="entry name" value="RIBOSOMAL OXYGENASE 2"/>
    <property type="match status" value="1"/>
</dbReference>
<feature type="region of interest" description="Disordered" evidence="10">
    <location>
        <begin position="398"/>
        <end position="430"/>
    </location>
</feature>
<evidence type="ECO:0000313" key="13">
    <source>
        <dbReference type="Proteomes" id="UP000230750"/>
    </source>
</evidence>
<dbReference type="Gene3D" id="2.60.120.650">
    <property type="entry name" value="Cupin"/>
    <property type="match status" value="1"/>
</dbReference>
<dbReference type="GO" id="GO:0005730">
    <property type="term" value="C:nucleolus"/>
    <property type="evidence" value="ECO:0007669"/>
    <property type="project" value="UniProtKB-SubCell"/>
</dbReference>
<evidence type="ECO:0000256" key="6">
    <source>
        <dbReference type="ARBA" id="ARBA00046256"/>
    </source>
</evidence>
<organism evidence="12 13">
    <name type="scientific">Stichopus japonicus</name>
    <name type="common">Sea cucumber</name>
    <dbReference type="NCBI Taxonomy" id="307972"/>
    <lineage>
        <taxon>Eukaryota</taxon>
        <taxon>Metazoa</taxon>
        <taxon>Echinodermata</taxon>
        <taxon>Eleutherozoa</taxon>
        <taxon>Echinozoa</taxon>
        <taxon>Holothuroidea</taxon>
        <taxon>Aspidochirotacea</taxon>
        <taxon>Aspidochirotida</taxon>
        <taxon>Stichopodidae</taxon>
        <taxon>Apostichopus</taxon>
    </lineage>
</organism>
<dbReference type="GO" id="GO:0051864">
    <property type="term" value="F:histone H3K36 demethylase activity"/>
    <property type="evidence" value="ECO:0007669"/>
    <property type="project" value="TreeGrafter"/>
</dbReference>
<keyword evidence="4 9" id="KW-0408">Iron</keyword>
<evidence type="ECO:0000256" key="4">
    <source>
        <dbReference type="ARBA" id="ARBA00023004"/>
    </source>
</evidence>
<dbReference type="EC" id="1.14.11.-" evidence="9"/>
<keyword evidence="13" id="KW-1185">Reference proteome</keyword>
<comment type="caution">
    <text evidence="12">The sequence shown here is derived from an EMBL/GenBank/DDBJ whole genome shotgun (WGS) entry which is preliminary data.</text>
</comment>
<keyword evidence="2" id="KW-0690">Ribosome biogenesis</keyword>
<dbReference type="PROSITE" id="PS51184">
    <property type="entry name" value="JMJC"/>
    <property type="match status" value="1"/>
</dbReference>
<dbReference type="GO" id="GO:0032453">
    <property type="term" value="F:histone H3K4 demethylase activity"/>
    <property type="evidence" value="ECO:0007669"/>
    <property type="project" value="TreeGrafter"/>
</dbReference>
<feature type="domain" description="JmjC" evidence="11">
    <location>
        <begin position="141"/>
        <end position="282"/>
    </location>
</feature>
<name>A0A2G8KY03_STIJA</name>
<dbReference type="GO" id="GO:0036139">
    <property type="term" value="F:peptidyl-histidine dioxygenase activity"/>
    <property type="evidence" value="ECO:0007669"/>
    <property type="project" value="UniProtKB-EC"/>
</dbReference>
<proteinExistence type="inferred from homology"/>
<evidence type="ECO:0000256" key="3">
    <source>
        <dbReference type="ARBA" id="ARBA00022723"/>
    </source>
</evidence>
<evidence type="ECO:0000256" key="2">
    <source>
        <dbReference type="ARBA" id="ARBA00022517"/>
    </source>
</evidence>
<dbReference type="Proteomes" id="UP000230750">
    <property type="component" value="Unassembled WGS sequence"/>
</dbReference>
<dbReference type="GO" id="GO:0005506">
    <property type="term" value="F:iron ion binding"/>
    <property type="evidence" value="ECO:0007669"/>
    <property type="project" value="UniProtKB-UniRule"/>
</dbReference>
<comment type="similarity">
    <text evidence="5">Belongs to the ROX family. MINA53 subfamily.</text>
</comment>
<feature type="compositionally biased region" description="Acidic residues" evidence="10">
    <location>
        <begin position="401"/>
        <end position="422"/>
    </location>
</feature>
<evidence type="ECO:0000259" key="11">
    <source>
        <dbReference type="PROSITE" id="PS51184"/>
    </source>
</evidence>
<comment type="catalytic activity">
    <reaction evidence="7">
        <text>L-histidyl-[ribosomal protein uL15] + 2-oxoglutarate + O2 = (3S)-3-hydroxy-L-histidyl-[ribosomal protein uL15] + succinate + CO2</text>
        <dbReference type="Rhea" id="RHEA:54024"/>
        <dbReference type="Rhea" id="RHEA-COMP:13760"/>
        <dbReference type="Rhea" id="RHEA-COMP:13761"/>
        <dbReference type="ChEBI" id="CHEBI:15379"/>
        <dbReference type="ChEBI" id="CHEBI:16526"/>
        <dbReference type="ChEBI" id="CHEBI:16810"/>
        <dbReference type="ChEBI" id="CHEBI:29979"/>
        <dbReference type="ChEBI" id="CHEBI:30031"/>
        <dbReference type="ChEBI" id="CHEBI:138021"/>
    </reaction>
</comment>
<accession>A0A2G8KY03</accession>
<evidence type="ECO:0000256" key="9">
    <source>
        <dbReference type="RuleBase" id="RU366061"/>
    </source>
</evidence>
<dbReference type="STRING" id="307972.A0A2G8KY03"/>
<feature type="region of interest" description="Disordered" evidence="10">
    <location>
        <begin position="1"/>
        <end position="39"/>
    </location>
</feature>
<keyword evidence="9" id="KW-0539">Nucleus</keyword>
<protein>
    <recommendedName>
        <fullName evidence="9">Bifunctional lysine-specific demethylase and histidyl-hydroxylase</fullName>
        <ecNumber evidence="9">1.14.11.-</ecNumber>
    </recommendedName>
</protein>
<keyword evidence="12" id="KW-0808">Transferase</keyword>
<dbReference type="Gene3D" id="1.10.10.1500">
    <property type="entry name" value="JmjC domain-containing ribosomal oxygenase (ROX), dimer domain"/>
    <property type="match status" value="1"/>
</dbReference>
<dbReference type="AlphaFoldDB" id="A0A2G8KY03"/>
<keyword evidence="9" id="KW-0804">Transcription</keyword>
<reference evidence="12 13" key="1">
    <citation type="journal article" date="2017" name="PLoS Biol.">
        <title>The sea cucumber genome provides insights into morphological evolution and visceral regeneration.</title>
        <authorList>
            <person name="Zhang X."/>
            <person name="Sun L."/>
            <person name="Yuan J."/>
            <person name="Sun Y."/>
            <person name="Gao Y."/>
            <person name="Zhang L."/>
            <person name="Li S."/>
            <person name="Dai H."/>
            <person name="Hamel J.F."/>
            <person name="Liu C."/>
            <person name="Yu Y."/>
            <person name="Liu S."/>
            <person name="Lin W."/>
            <person name="Guo K."/>
            <person name="Jin S."/>
            <person name="Xu P."/>
            <person name="Storey K.B."/>
            <person name="Huan P."/>
            <person name="Zhang T."/>
            <person name="Zhou Y."/>
            <person name="Zhang J."/>
            <person name="Lin C."/>
            <person name="Li X."/>
            <person name="Xing L."/>
            <person name="Huo D."/>
            <person name="Sun M."/>
            <person name="Wang L."/>
            <person name="Mercier A."/>
            <person name="Li F."/>
            <person name="Yang H."/>
            <person name="Xiang J."/>
        </authorList>
    </citation>
    <scope>NUCLEOTIDE SEQUENCE [LARGE SCALE GENOMIC DNA]</scope>
    <source>
        <strain evidence="12">Shaxun</strain>
        <tissue evidence="12">Muscle</tissue>
    </source>
</reference>
<evidence type="ECO:0000256" key="8">
    <source>
        <dbReference type="ARBA" id="ARBA00049465"/>
    </source>
</evidence>
<sequence length="503" mass="57584">MPKRKQNGTKARELEGKSPPETKKKKESNGKSHGQSDEVSSLDFLSPENFFTSFISPCSATEFMEQYWEKEPLHLSNRNALISAGDIFSREILENLVETRNIEFVRDICTSCYKNGERKNLDGHGRIKRAQLKKLMEKQNATIQLHQPQRFQESLWRMMELLETKFGCLFGANVYITPGGHQGLAPHHDDVEVFILQLEGQKQWHLYKPLQELPRTYSKDLSIDEIGNPTHSLVLKPGDLLYFPRGVIHQALAVDKFSHSTHITFSTYQHHTFSDYLLSGLPKMLGSAYDSDISFRRGLPVGFLSGSKLDMTTSSTLKDLLYNLSKRIVPTQEQVFQDMKLSFIANRLPPYQAQEAVQEMNIRPEGSSITHMRLKYPGHTCVVVAGPPNQTIFCETKHNEEEDEDAESDEEDSDDDDEESEDGYNGNQKEDVFHVYNSISNNRRIHMMVQAETKPVAHVFPMRLLETFRRLEEAAGEWVSVKNLNVEDDEMLLGELVECKYCT</sequence>
<evidence type="ECO:0000313" key="12">
    <source>
        <dbReference type="EMBL" id="PIK52790.1"/>
    </source>
</evidence>
<evidence type="ECO:0000256" key="10">
    <source>
        <dbReference type="SAM" id="MobiDB-lite"/>
    </source>
</evidence>
<comment type="catalytic activity">
    <reaction evidence="8">
        <text>L-histidyl-[protein] + 2-oxoglutarate + O2 = (3S)-3-hydroxy-L-histidyl-[protein] + succinate + CO2</text>
        <dbReference type="Rhea" id="RHEA:54256"/>
        <dbReference type="Rhea" id="RHEA-COMP:9745"/>
        <dbReference type="Rhea" id="RHEA-COMP:13840"/>
        <dbReference type="ChEBI" id="CHEBI:15379"/>
        <dbReference type="ChEBI" id="CHEBI:16526"/>
        <dbReference type="ChEBI" id="CHEBI:16810"/>
        <dbReference type="ChEBI" id="CHEBI:29979"/>
        <dbReference type="ChEBI" id="CHEBI:30031"/>
        <dbReference type="ChEBI" id="CHEBI:138021"/>
        <dbReference type="EC" id="1.14.11.79"/>
    </reaction>
</comment>
<keyword evidence="12" id="KW-0489">Methyltransferase</keyword>
<dbReference type="GO" id="GO:0008168">
    <property type="term" value="F:methyltransferase activity"/>
    <property type="evidence" value="ECO:0007669"/>
    <property type="project" value="UniProtKB-KW"/>
</dbReference>
<dbReference type="Pfam" id="PF08007">
    <property type="entry name" value="JmjC_2"/>
    <property type="match status" value="1"/>
</dbReference>
<keyword evidence="9" id="KW-0560">Oxidoreductase</keyword>
<comment type="cofactor">
    <cofactor evidence="9">
        <name>Fe(2+)</name>
        <dbReference type="ChEBI" id="CHEBI:29033"/>
    </cofactor>
    <text evidence="9">Binds 1 Fe(2+) ion per subunit.</text>
</comment>
<keyword evidence="9" id="KW-0223">Dioxygenase</keyword>
<dbReference type="InterPro" id="IPR003347">
    <property type="entry name" value="JmjC_dom"/>
</dbReference>
<evidence type="ECO:0000256" key="1">
    <source>
        <dbReference type="ARBA" id="ARBA00004604"/>
    </source>
</evidence>
<dbReference type="Gene3D" id="3.90.930.40">
    <property type="match status" value="1"/>
</dbReference>
<dbReference type="OrthoDB" id="425950at2759"/>
<gene>
    <name evidence="12" type="ORF">BSL78_10301</name>
</gene>